<comment type="caution">
    <text evidence="9">The sequence shown here is derived from an EMBL/GenBank/DDBJ whole genome shotgun (WGS) entry which is preliminary data.</text>
</comment>
<dbReference type="RefSeq" id="WP_379717469.1">
    <property type="nucleotide sequence ID" value="NZ_JBHSMS010000013.1"/>
</dbReference>
<evidence type="ECO:0000256" key="1">
    <source>
        <dbReference type="ARBA" id="ARBA00001623"/>
    </source>
</evidence>
<feature type="binding site" evidence="7">
    <location>
        <position position="126"/>
    </location>
    <ligand>
        <name>Zn(2+)</name>
        <dbReference type="ChEBI" id="CHEBI:29105"/>
        <label>1</label>
    </ligand>
</feature>
<dbReference type="PIRSF" id="PIRSF005457">
    <property type="entry name" value="Glx"/>
    <property type="match status" value="1"/>
</dbReference>
<dbReference type="EMBL" id="JBHSMS010000013">
    <property type="protein sequence ID" value="MFC5510306.1"/>
    <property type="molecule type" value="Genomic_DNA"/>
</dbReference>
<dbReference type="NCBIfam" id="TIGR03413">
    <property type="entry name" value="GSH_gloB"/>
    <property type="match status" value="1"/>
</dbReference>
<evidence type="ECO:0000256" key="4">
    <source>
        <dbReference type="ARBA" id="ARBA00022723"/>
    </source>
</evidence>
<feature type="binding site" evidence="7">
    <location>
        <position position="73"/>
    </location>
    <ligand>
        <name>Zn(2+)</name>
        <dbReference type="ChEBI" id="CHEBI:29105"/>
        <label>2</label>
    </ligand>
</feature>
<evidence type="ECO:0000256" key="3">
    <source>
        <dbReference type="ARBA" id="ARBA00006759"/>
    </source>
</evidence>
<feature type="binding site" evidence="7">
    <location>
        <position position="147"/>
    </location>
    <ligand>
        <name>Zn(2+)</name>
        <dbReference type="ChEBI" id="CHEBI:29105"/>
        <label>1</label>
    </ligand>
</feature>
<dbReference type="SUPFAM" id="SSF56281">
    <property type="entry name" value="Metallo-hydrolase/oxidoreductase"/>
    <property type="match status" value="1"/>
</dbReference>
<comment type="cofactor">
    <cofactor evidence="7">
        <name>Zn(2+)</name>
        <dbReference type="ChEBI" id="CHEBI:29105"/>
    </cofactor>
    <text evidence="7">Binds 2 Zn(2+) ions per subunit.</text>
</comment>
<evidence type="ECO:0000313" key="9">
    <source>
        <dbReference type="EMBL" id="MFC5510306.1"/>
    </source>
</evidence>
<protein>
    <recommendedName>
        <fullName evidence="7">Hydroxyacylglutathione hydrolase</fullName>
        <ecNumber evidence="7">3.1.2.6</ecNumber>
    </recommendedName>
    <alternativeName>
        <fullName evidence="7">Glyoxalase II</fullName>
        <shortName evidence="7">Glx II</shortName>
    </alternativeName>
</protein>
<evidence type="ECO:0000256" key="6">
    <source>
        <dbReference type="ARBA" id="ARBA00022833"/>
    </source>
</evidence>
<comment type="catalytic activity">
    <reaction evidence="1 7">
        <text>an S-(2-hydroxyacyl)glutathione + H2O = a 2-hydroxy carboxylate + glutathione + H(+)</text>
        <dbReference type="Rhea" id="RHEA:21864"/>
        <dbReference type="ChEBI" id="CHEBI:15377"/>
        <dbReference type="ChEBI" id="CHEBI:15378"/>
        <dbReference type="ChEBI" id="CHEBI:57925"/>
        <dbReference type="ChEBI" id="CHEBI:58896"/>
        <dbReference type="ChEBI" id="CHEBI:71261"/>
        <dbReference type="EC" id="3.1.2.6"/>
    </reaction>
</comment>
<keyword evidence="6 7" id="KW-0862">Zinc</keyword>
<feature type="binding site" evidence="7">
    <location>
        <position position="72"/>
    </location>
    <ligand>
        <name>Zn(2+)</name>
        <dbReference type="ChEBI" id="CHEBI:29105"/>
        <label>2</label>
    </ligand>
</feature>
<comment type="subunit">
    <text evidence="7">Monomer.</text>
</comment>
<dbReference type="InterPro" id="IPR032282">
    <property type="entry name" value="HAGH_C"/>
</dbReference>
<comment type="pathway">
    <text evidence="2 7">Secondary metabolite metabolism; methylglyoxal degradation; (R)-lactate from methylglyoxal: step 2/2.</text>
</comment>
<evidence type="ECO:0000256" key="7">
    <source>
        <dbReference type="HAMAP-Rule" id="MF_01374"/>
    </source>
</evidence>
<sequence length="274" mass="29362">MQTRPDSSGESAARNDLSVLAVPAFKDNYLWLIHDGRQAAVVDPGDAAPILAALREHDLALTSILLTHHHADHIGGVPALLAHYPVPVFGPRDDGIDAVTRPLAEGDRITLPGLGLEFAVIDVPGHTLGHIAYVRTTPGLHWLFCGDTLFAGGCGRLFEGSPAQMAASLAKLAALPEDTHVYCAHEYTLANLRFAQAVEPGNEALTLRMREESAKRAAGLPTVPSSIGLERRTNPFLRYREPEIVASLIAAGKLPEGAAPVQAFAALREWKNVF</sequence>
<keyword evidence="10" id="KW-1185">Reference proteome</keyword>
<dbReference type="GO" id="GO:0004416">
    <property type="term" value="F:hydroxyacylglutathione hydrolase activity"/>
    <property type="evidence" value="ECO:0007669"/>
    <property type="project" value="UniProtKB-EC"/>
</dbReference>
<evidence type="ECO:0000256" key="2">
    <source>
        <dbReference type="ARBA" id="ARBA00004963"/>
    </source>
</evidence>
<keyword evidence="4 7" id="KW-0479">Metal-binding</keyword>
<evidence type="ECO:0000256" key="5">
    <source>
        <dbReference type="ARBA" id="ARBA00022801"/>
    </source>
</evidence>
<feature type="binding site" evidence="7">
    <location>
        <position position="147"/>
    </location>
    <ligand>
        <name>Zn(2+)</name>
        <dbReference type="ChEBI" id="CHEBI:29105"/>
        <label>2</label>
    </ligand>
</feature>
<dbReference type="InterPro" id="IPR001279">
    <property type="entry name" value="Metallo-B-lactamas"/>
</dbReference>
<gene>
    <name evidence="7 9" type="primary">gloB</name>
    <name evidence="9" type="ORF">ACFPOU_04080</name>
</gene>
<comment type="function">
    <text evidence="7">Thiolesterase that catalyzes the hydrolysis of S-D-lactoyl-glutathione to form glutathione and D-lactic acid.</text>
</comment>
<reference evidence="10" key="1">
    <citation type="journal article" date="2019" name="Int. J. Syst. Evol. Microbiol.">
        <title>The Global Catalogue of Microorganisms (GCM) 10K type strain sequencing project: providing services to taxonomists for standard genome sequencing and annotation.</title>
        <authorList>
            <consortium name="The Broad Institute Genomics Platform"/>
            <consortium name="The Broad Institute Genome Sequencing Center for Infectious Disease"/>
            <person name="Wu L."/>
            <person name="Ma J."/>
        </authorList>
    </citation>
    <scope>NUCLEOTIDE SEQUENCE [LARGE SCALE GENOMIC DNA]</scope>
    <source>
        <strain evidence="10">CCUG 38813</strain>
    </source>
</reference>
<dbReference type="InterPro" id="IPR036866">
    <property type="entry name" value="RibonucZ/Hydroxyglut_hydro"/>
</dbReference>
<dbReference type="InterPro" id="IPR050110">
    <property type="entry name" value="Glyoxalase_II_hydrolase"/>
</dbReference>
<name>A0ABW0PCC5_9BURK</name>
<evidence type="ECO:0000259" key="8">
    <source>
        <dbReference type="SMART" id="SM00849"/>
    </source>
</evidence>
<dbReference type="SMART" id="SM00849">
    <property type="entry name" value="Lactamase_B"/>
    <property type="match status" value="1"/>
</dbReference>
<dbReference type="HAMAP" id="MF_01374">
    <property type="entry name" value="Glyoxalase_2"/>
    <property type="match status" value="1"/>
</dbReference>
<dbReference type="CDD" id="cd07723">
    <property type="entry name" value="hydroxyacylglutathione_hydrolase_MBL-fold"/>
    <property type="match status" value="1"/>
</dbReference>
<proteinExistence type="inferred from homology"/>
<dbReference type="InterPro" id="IPR035680">
    <property type="entry name" value="Clx_II_MBL"/>
</dbReference>
<dbReference type="Pfam" id="PF16123">
    <property type="entry name" value="HAGH_C"/>
    <property type="match status" value="1"/>
</dbReference>
<feature type="binding site" evidence="7">
    <location>
        <position position="68"/>
    </location>
    <ligand>
        <name>Zn(2+)</name>
        <dbReference type="ChEBI" id="CHEBI:29105"/>
        <label>1</label>
    </ligand>
</feature>
<dbReference type="PANTHER" id="PTHR43705">
    <property type="entry name" value="HYDROXYACYLGLUTATHIONE HYDROLASE"/>
    <property type="match status" value="1"/>
</dbReference>
<dbReference type="Pfam" id="PF00753">
    <property type="entry name" value="Lactamase_B"/>
    <property type="match status" value="1"/>
</dbReference>
<dbReference type="Gene3D" id="3.60.15.10">
    <property type="entry name" value="Ribonuclease Z/Hydroxyacylglutathione hydrolase-like"/>
    <property type="match status" value="1"/>
</dbReference>
<dbReference type="PANTHER" id="PTHR43705:SF1">
    <property type="entry name" value="HYDROXYACYLGLUTATHIONE HYDROLASE GLOB"/>
    <property type="match status" value="1"/>
</dbReference>
<feature type="domain" description="Metallo-beta-lactamase" evidence="8">
    <location>
        <begin position="27"/>
        <end position="185"/>
    </location>
</feature>
<keyword evidence="5 7" id="KW-0378">Hydrolase</keyword>
<feature type="binding site" evidence="7">
    <location>
        <position position="185"/>
    </location>
    <ligand>
        <name>Zn(2+)</name>
        <dbReference type="ChEBI" id="CHEBI:29105"/>
        <label>2</label>
    </ligand>
</feature>
<dbReference type="InterPro" id="IPR017782">
    <property type="entry name" value="Hydroxyacylglutathione_Hdrlase"/>
</dbReference>
<dbReference type="Proteomes" id="UP001596031">
    <property type="component" value="Unassembled WGS sequence"/>
</dbReference>
<feature type="binding site" evidence="7">
    <location>
        <position position="70"/>
    </location>
    <ligand>
        <name>Zn(2+)</name>
        <dbReference type="ChEBI" id="CHEBI:29105"/>
        <label>1</label>
    </ligand>
</feature>
<comment type="similarity">
    <text evidence="3 7">Belongs to the metallo-beta-lactamase superfamily. Glyoxalase II family.</text>
</comment>
<organism evidence="9 10">
    <name type="scientific">Massilia jejuensis</name>
    <dbReference type="NCBI Taxonomy" id="648894"/>
    <lineage>
        <taxon>Bacteria</taxon>
        <taxon>Pseudomonadati</taxon>
        <taxon>Pseudomonadota</taxon>
        <taxon>Betaproteobacteria</taxon>
        <taxon>Burkholderiales</taxon>
        <taxon>Oxalobacteraceae</taxon>
        <taxon>Telluria group</taxon>
        <taxon>Massilia</taxon>
    </lineage>
</organism>
<accession>A0ABW0PCC5</accession>
<dbReference type="EC" id="3.1.2.6" evidence="7"/>
<evidence type="ECO:0000313" key="10">
    <source>
        <dbReference type="Proteomes" id="UP001596031"/>
    </source>
</evidence>